<dbReference type="RefSeq" id="WP_133391907.1">
    <property type="nucleotide sequence ID" value="NZ_SMUW01000037.1"/>
</dbReference>
<dbReference type="EMBL" id="SMUW01000037">
    <property type="protein sequence ID" value="TDK41843.1"/>
    <property type="molecule type" value="Genomic_DNA"/>
</dbReference>
<feature type="signal peptide" evidence="1">
    <location>
        <begin position="1"/>
        <end position="23"/>
    </location>
</feature>
<comment type="caution">
    <text evidence="2">The sequence shown here is derived from an EMBL/GenBank/DDBJ whole genome shotgun (WGS) entry which is preliminary data.</text>
</comment>
<sequence>MKYFIFIAFISICLCSCSQSSHEADDQLEKIPTLTLVDSMQIDRLVVPALLDYSFDSQYFLFFDFQSDELILTDSSGTIIRTANRSGDGPDTYKSSYFTACRFVGNEQIIIETYTGNYLYDLQFDLIESNPSHITIMTRMMGDTQGFLVENDYQFRFGYLESDLDKIRMENRIRMDEYDFLKVSNFRGDVLFSSRVPASVNYIQKPGDYIGYDPIAKIQGDRIALQFMLTPMIYTYSYPELVLKDSLFLDPGPDFKPIQPAPEQENFGIFFEELRGSRYKDFIYSNDFLLTWYLKATPDEEVDALDPRVVGDEKYMSIEKKYKKHVYQIFKGKEKIWEGEWPIKLMTKKDLLYSVNAKPGEDGNEVERDVQTFYFYELK</sequence>
<protein>
    <recommendedName>
        <fullName evidence="4">DUF4221 domain-containing protein</fullName>
    </recommendedName>
</protein>
<organism evidence="2 3">
    <name type="scientific">Algoriphagus formosus</name>
    <dbReference type="NCBI Taxonomy" id="2007308"/>
    <lineage>
        <taxon>Bacteria</taxon>
        <taxon>Pseudomonadati</taxon>
        <taxon>Bacteroidota</taxon>
        <taxon>Cytophagia</taxon>
        <taxon>Cytophagales</taxon>
        <taxon>Cyclobacteriaceae</taxon>
        <taxon>Algoriphagus</taxon>
    </lineage>
</organism>
<keyword evidence="3" id="KW-1185">Reference proteome</keyword>
<name>A0A4R5US18_9BACT</name>
<evidence type="ECO:0000256" key="1">
    <source>
        <dbReference type="SAM" id="SignalP"/>
    </source>
</evidence>
<reference evidence="2 3" key="1">
    <citation type="submission" date="2019-03" db="EMBL/GenBank/DDBJ databases">
        <title>Algoriphagus aquimaris sp. nov., isolated form marine sediment in Pohang, Korea.</title>
        <authorList>
            <person name="Kim J."/>
            <person name="Yoon S.-H."/>
            <person name="Lee S.-S."/>
        </authorList>
    </citation>
    <scope>NUCLEOTIDE SEQUENCE [LARGE SCALE GENOMIC DNA]</scope>
    <source>
        <strain evidence="2 3">F21</strain>
    </source>
</reference>
<gene>
    <name evidence="2" type="ORF">E1898_17860</name>
</gene>
<evidence type="ECO:0000313" key="3">
    <source>
        <dbReference type="Proteomes" id="UP000295438"/>
    </source>
</evidence>
<feature type="chain" id="PRO_5020961589" description="DUF4221 domain-containing protein" evidence="1">
    <location>
        <begin position="24"/>
        <end position="379"/>
    </location>
</feature>
<evidence type="ECO:0000313" key="2">
    <source>
        <dbReference type="EMBL" id="TDK41843.1"/>
    </source>
</evidence>
<dbReference type="AlphaFoldDB" id="A0A4R5US18"/>
<evidence type="ECO:0008006" key="4">
    <source>
        <dbReference type="Google" id="ProtNLM"/>
    </source>
</evidence>
<keyword evidence="1" id="KW-0732">Signal</keyword>
<accession>A0A4R5US18</accession>
<dbReference type="Proteomes" id="UP000295438">
    <property type="component" value="Unassembled WGS sequence"/>
</dbReference>
<proteinExistence type="predicted"/>